<dbReference type="InterPro" id="IPR001753">
    <property type="entry name" value="Enoyl-CoA_hydra/iso"/>
</dbReference>
<accession>A0AAV1HZJ4</accession>
<dbReference type="CDD" id="cd06558">
    <property type="entry name" value="crotonase-like"/>
    <property type="match status" value="1"/>
</dbReference>
<protein>
    <submittedName>
        <fullName evidence="1">Uncharacterized protein</fullName>
    </submittedName>
</protein>
<dbReference type="EMBL" id="CAUYUE010000004">
    <property type="protein sequence ID" value="CAK0761220.1"/>
    <property type="molecule type" value="Genomic_DNA"/>
</dbReference>
<dbReference type="SUPFAM" id="SSF52096">
    <property type="entry name" value="ClpP/crotonase"/>
    <property type="match status" value="1"/>
</dbReference>
<dbReference type="Gene3D" id="3.90.226.10">
    <property type="entry name" value="2-enoyl-CoA Hydratase, Chain A, domain 1"/>
    <property type="match status" value="1"/>
</dbReference>
<dbReference type="PANTHER" id="PTHR11941">
    <property type="entry name" value="ENOYL-COA HYDRATASE-RELATED"/>
    <property type="match status" value="1"/>
</dbReference>
<evidence type="ECO:0000313" key="1">
    <source>
        <dbReference type="EMBL" id="CAK0761220.1"/>
    </source>
</evidence>
<dbReference type="GO" id="GO:0006635">
    <property type="term" value="P:fatty acid beta-oxidation"/>
    <property type="evidence" value="ECO:0007669"/>
    <property type="project" value="TreeGrafter"/>
</dbReference>
<evidence type="ECO:0000313" key="2">
    <source>
        <dbReference type="Proteomes" id="UP001314263"/>
    </source>
</evidence>
<gene>
    <name evidence="1" type="ORF">CVIRNUC_002839</name>
</gene>
<keyword evidence="2" id="KW-1185">Reference proteome</keyword>
<dbReference type="PANTHER" id="PTHR11941:SF45">
    <property type="entry name" value="ENOYL-COA DELTA ISOMERASE 1, MITOCHONDRIAL"/>
    <property type="match status" value="1"/>
</dbReference>
<comment type="caution">
    <text evidence="1">The sequence shown here is derived from an EMBL/GenBank/DDBJ whole genome shotgun (WGS) entry which is preliminary data.</text>
</comment>
<dbReference type="AlphaFoldDB" id="A0AAV1HZJ4"/>
<reference evidence="1 2" key="1">
    <citation type="submission" date="2023-10" db="EMBL/GenBank/DDBJ databases">
        <authorList>
            <person name="Maclean D."/>
            <person name="Macfadyen A."/>
        </authorList>
    </citation>
    <scope>NUCLEOTIDE SEQUENCE [LARGE SCALE GENOMIC DNA]</scope>
</reference>
<dbReference type="Pfam" id="PF00378">
    <property type="entry name" value="ECH_1"/>
    <property type="match status" value="1"/>
</dbReference>
<dbReference type="Proteomes" id="UP001314263">
    <property type="component" value="Unassembled WGS sequence"/>
</dbReference>
<name>A0AAV1HZJ4_9CHLO</name>
<dbReference type="GO" id="GO:0005739">
    <property type="term" value="C:mitochondrion"/>
    <property type="evidence" value="ECO:0007669"/>
    <property type="project" value="TreeGrafter"/>
</dbReference>
<sequence length="264" mass="29116">MPQYVHVNVQPGGFAIVLLEREPVNLMDLRMWQQLMAALDQLEADQSVRGVIFASGLKREVFTAGNDIKELYAPATSIARYRDFWVTSNVFLARLYCSPLVTIAAIKGACPAGGCCLSLCCDMRIMTEQGHIGLNEVAIGISVPLYWGRLMARVIGDRKAEHLCMNATLLPPPEALKVGLIDQVVPSDQLMPAAEAAMLQALKQPDSGRMVVKLRFRESFAREWEQYPDSEVAESWDILSAAPTVKALEATLQRLSGKKGRAKL</sequence>
<dbReference type="InterPro" id="IPR029045">
    <property type="entry name" value="ClpP/crotonase-like_dom_sf"/>
</dbReference>
<organism evidence="1 2">
    <name type="scientific">Coccomyxa viridis</name>
    <dbReference type="NCBI Taxonomy" id="1274662"/>
    <lineage>
        <taxon>Eukaryota</taxon>
        <taxon>Viridiplantae</taxon>
        <taxon>Chlorophyta</taxon>
        <taxon>core chlorophytes</taxon>
        <taxon>Trebouxiophyceae</taxon>
        <taxon>Trebouxiophyceae incertae sedis</taxon>
        <taxon>Coccomyxaceae</taxon>
        <taxon>Coccomyxa</taxon>
    </lineage>
</organism>
<proteinExistence type="predicted"/>